<feature type="domain" description="DUF7791" evidence="1">
    <location>
        <begin position="2"/>
        <end position="81"/>
    </location>
</feature>
<dbReference type="EMBL" id="JFFI01000292">
    <property type="protein sequence ID" value="KXH68514.1"/>
    <property type="molecule type" value="Genomic_DNA"/>
</dbReference>
<dbReference type="Proteomes" id="UP000070121">
    <property type="component" value="Unassembled WGS sequence"/>
</dbReference>
<protein>
    <recommendedName>
        <fullName evidence="1">DUF7791 domain-containing protein</fullName>
    </recommendedName>
</protein>
<comment type="caution">
    <text evidence="2">The sequence shown here is derived from an EMBL/GenBank/DDBJ whole genome shotgun (WGS) entry which is preliminary data.</text>
</comment>
<gene>
    <name evidence="2" type="ORF">CSAL01_13607</name>
</gene>
<name>A0A135V6Z6_9PEZI</name>
<sequence length="275" mass="31252">MVQTTRRRTNSSCRGLLEVTSSSIDKSNVDSFGSVQYTHKTVRDYIRRPEVRKKIRDATKNFDGQIKLCSAYLAAFKTVLPGHRHDPRLPSYNAIQLNEESERLEARRNFASSCLKAASGAKPENKQTMIELLDALHDTSIQQLDNDESERAEFYRSLVCLTGHCYPSNKPGVYNNRANPWYFEDGMFGSSFLALVVRFGVVEFVKEKITYGCLERRVAQDSTKEFRTTMISRLKNAFHGTSESANPSVKHPHLYWPLLMDALFAAPASAINVEW</sequence>
<dbReference type="OrthoDB" id="443402at2759"/>
<organism evidence="2 3">
    <name type="scientific">Colletotrichum salicis</name>
    <dbReference type="NCBI Taxonomy" id="1209931"/>
    <lineage>
        <taxon>Eukaryota</taxon>
        <taxon>Fungi</taxon>
        <taxon>Dikarya</taxon>
        <taxon>Ascomycota</taxon>
        <taxon>Pezizomycotina</taxon>
        <taxon>Sordariomycetes</taxon>
        <taxon>Hypocreomycetidae</taxon>
        <taxon>Glomerellales</taxon>
        <taxon>Glomerellaceae</taxon>
        <taxon>Colletotrichum</taxon>
        <taxon>Colletotrichum acutatum species complex</taxon>
    </lineage>
</organism>
<keyword evidence="3" id="KW-1185">Reference proteome</keyword>
<reference evidence="2 3" key="1">
    <citation type="submission" date="2014-02" db="EMBL/GenBank/DDBJ databases">
        <title>The genome sequence of Colletotrichum salicis CBS 607.94.</title>
        <authorList>
            <person name="Baroncelli R."/>
            <person name="Thon M.R."/>
        </authorList>
    </citation>
    <scope>NUCLEOTIDE SEQUENCE [LARGE SCALE GENOMIC DNA]</scope>
    <source>
        <strain evidence="2 3">CBS 607.94</strain>
    </source>
</reference>
<evidence type="ECO:0000259" key="1">
    <source>
        <dbReference type="Pfam" id="PF25053"/>
    </source>
</evidence>
<dbReference type="STRING" id="1209931.A0A135V6Z6"/>
<evidence type="ECO:0000313" key="3">
    <source>
        <dbReference type="Proteomes" id="UP000070121"/>
    </source>
</evidence>
<proteinExistence type="predicted"/>
<dbReference type="Pfam" id="PF25053">
    <property type="entry name" value="DUF7791"/>
    <property type="match status" value="1"/>
</dbReference>
<accession>A0A135V6Z6</accession>
<evidence type="ECO:0000313" key="2">
    <source>
        <dbReference type="EMBL" id="KXH68514.1"/>
    </source>
</evidence>
<dbReference type="InterPro" id="IPR056693">
    <property type="entry name" value="DUF7791"/>
</dbReference>
<dbReference type="AlphaFoldDB" id="A0A135V6Z6"/>